<dbReference type="Gene3D" id="3.30.70.270">
    <property type="match status" value="1"/>
</dbReference>
<evidence type="ECO:0000313" key="5">
    <source>
        <dbReference type="Proteomes" id="UP000091969"/>
    </source>
</evidence>
<dbReference type="NCBIfam" id="TIGR00254">
    <property type="entry name" value="GGDEF"/>
    <property type="match status" value="1"/>
</dbReference>
<name>A0A1A6DUS6_9BURK</name>
<dbReference type="FunFam" id="3.30.70.270:FF:000001">
    <property type="entry name" value="Diguanylate cyclase domain protein"/>
    <property type="match status" value="1"/>
</dbReference>
<evidence type="ECO:0000313" key="4">
    <source>
        <dbReference type="EMBL" id="OBS30529.1"/>
    </source>
</evidence>
<dbReference type="PANTHER" id="PTHR45138:SF9">
    <property type="entry name" value="DIGUANYLATE CYCLASE DGCM-RELATED"/>
    <property type="match status" value="1"/>
</dbReference>
<dbReference type="GO" id="GO:0052621">
    <property type="term" value="F:diguanylate cyclase activity"/>
    <property type="evidence" value="ECO:0007669"/>
    <property type="project" value="UniProtKB-EC"/>
</dbReference>
<sequence length="344" mass="38845">MRQVLQHLEQLARLTRGKDRDSMDATLVEVLLPLLEARSVVLWEALPDEGQDRLLTRARLERGMAVPQSSAPWVPLADLPRVDDDPTRAQAWRACQTRVIAGEGEARLLVPLITESERRLLIEARLDHAPATQSVRVVEGMARIFENFINLLDSSERDTLTGLLNRKSFDDTFFKATQRDPAPADAPGEQRRCHGPYWLAVVDVDHFKSVNDRYGHLIGDEVLLLIARILRSTFRHDDRLYRFGGEEFVALVRACDAQAAAAAFERLRRNVEDYPFPQVGRITVSIGYTVVREHDTPSDAFERADRAVYLAKAEGRNAVRGFETAVQIGEPSPQRGAERDVELF</sequence>
<dbReference type="EMBL" id="LZDH01000056">
    <property type="protein sequence ID" value="OBS30529.1"/>
    <property type="molecule type" value="Genomic_DNA"/>
</dbReference>
<dbReference type="EC" id="2.7.7.65" evidence="1"/>
<evidence type="ECO:0000256" key="2">
    <source>
        <dbReference type="ARBA" id="ARBA00034247"/>
    </source>
</evidence>
<dbReference type="Proteomes" id="UP000091969">
    <property type="component" value="Unassembled WGS sequence"/>
</dbReference>
<keyword evidence="5" id="KW-1185">Reference proteome</keyword>
<dbReference type="STRING" id="1101373.A9O67_05785"/>
<proteinExistence type="predicted"/>
<dbReference type="InterPro" id="IPR000160">
    <property type="entry name" value="GGDEF_dom"/>
</dbReference>
<comment type="catalytic activity">
    <reaction evidence="2">
        <text>2 GTP = 3',3'-c-di-GMP + 2 diphosphate</text>
        <dbReference type="Rhea" id="RHEA:24898"/>
        <dbReference type="ChEBI" id="CHEBI:33019"/>
        <dbReference type="ChEBI" id="CHEBI:37565"/>
        <dbReference type="ChEBI" id="CHEBI:58805"/>
        <dbReference type="EC" id="2.7.7.65"/>
    </reaction>
</comment>
<dbReference type="GO" id="GO:0005886">
    <property type="term" value="C:plasma membrane"/>
    <property type="evidence" value="ECO:0007669"/>
    <property type="project" value="TreeGrafter"/>
</dbReference>
<dbReference type="GO" id="GO:0043709">
    <property type="term" value="P:cell adhesion involved in single-species biofilm formation"/>
    <property type="evidence" value="ECO:0007669"/>
    <property type="project" value="TreeGrafter"/>
</dbReference>
<dbReference type="PANTHER" id="PTHR45138">
    <property type="entry name" value="REGULATORY COMPONENTS OF SENSORY TRANSDUCTION SYSTEM"/>
    <property type="match status" value="1"/>
</dbReference>
<dbReference type="CDD" id="cd01949">
    <property type="entry name" value="GGDEF"/>
    <property type="match status" value="1"/>
</dbReference>
<evidence type="ECO:0000256" key="1">
    <source>
        <dbReference type="ARBA" id="ARBA00012528"/>
    </source>
</evidence>
<organism evidence="4 5">
    <name type="scientific">Tepidimonas fonticaldi</name>
    <dbReference type="NCBI Taxonomy" id="1101373"/>
    <lineage>
        <taxon>Bacteria</taxon>
        <taxon>Pseudomonadati</taxon>
        <taxon>Pseudomonadota</taxon>
        <taxon>Betaproteobacteria</taxon>
        <taxon>Burkholderiales</taxon>
        <taxon>Tepidimonas</taxon>
    </lineage>
</organism>
<dbReference type="InterPro" id="IPR050469">
    <property type="entry name" value="Diguanylate_Cyclase"/>
</dbReference>
<dbReference type="SUPFAM" id="SSF55073">
    <property type="entry name" value="Nucleotide cyclase"/>
    <property type="match status" value="1"/>
</dbReference>
<dbReference type="InterPro" id="IPR043128">
    <property type="entry name" value="Rev_trsase/Diguanyl_cyclase"/>
</dbReference>
<evidence type="ECO:0000259" key="3">
    <source>
        <dbReference type="PROSITE" id="PS50887"/>
    </source>
</evidence>
<feature type="domain" description="GGDEF" evidence="3">
    <location>
        <begin position="195"/>
        <end position="324"/>
    </location>
</feature>
<comment type="caution">
    <text evidence="4">The sequence shown here is derived from an EMBL/GenBank/DDBJ whole genome shotgun (WGS) entry which is preliminary data.</text>
</comment>
<reference evidence="4 5" key="1">
    <citation type="submission" date="2016-06" db="EMBL/GenBank/DDBJ databases">
        <title>Genome sequence of Tepidimonas fonticaldi PL17.</title>
        <authorList>
            <person name="Pinnaka A.K."/>
        </authorList>
    </citation>
    <scope>NUCLEOTIDE SEQUENCE [LARGE SCALE GENOMIC DNA]</scope>
    <source>
        <strain evidence="4 5">PL17</strain>
    </source>
</reference>
<dbReference type="Pfam" id="PF00990">
    <property type="entry name" value="GGDEF"/>
    <property type="match status" value="1"/>
</dbReference>
<dbReference type="PROSITE" id="PS50887">
    <property type="entry name" value="GGDEF"/>
    <property type="match status" value="1"/>
</dbReference>
<accession>A0A1A6DUS6</accession>
<dbReference type="InterPro" id="IPR029787">
    <property type="entry name" value="Nucleotide_cyclase"/>
</dbReference>
<dbReference type="SMART" id="SM00267">
    <property type="entry name" value="GGDEF"/>
    <property type="match status" value="1"/>
</dbReference>
<protein>
    <recommendedName>
        <fullName evidence="1">diguanylate cyclase</fullName>
        <ecNumber evidence="1">2.7.7.65</ecNumber>
    </recommendedName>
</protein>
<gene>
    <name evidence="4" type="ORF">A9O67_05785</name>
</gene>
<dbReference type="GO" id="GO:1902201">
    <property type="term" value="P:negative regulation of bacterial-type flagellum-dependent cell motility"/>
    <property type="evidence" value="ECO:0007669"/>
    <property type="project" value="TreeGrafter"/>
</dbReference>
<dbReference type="AlphaFoldDB" id="A0A1A6DUS6"/>